<evidence type="ECO:0000313" key="3">
    <source>
        <dbReference type="Proteomes" id="UP000248584"/>
    </source>
</evidence>
<reference evidence="2 3" key="1">
    <citation type="submission" date="2018-06" db="EMBL/GenBank/DDBJ databases">
        <title>Genomic Encyclopedia of Archaeal and Bacterial Type Strains, Phase II (KMG-II): from individual species to whole genera.</title>
        <authorList>
            <person name="Goeker M."/>
        </authorList>
    </citation>
    <scope>NUCLEOTIDE SEQUENCE [LARGE SCALE GENOMIC DNA]</scope>
    <source>
        <strain evidence="2 3">DSM 17205</strain>
    </source>
</reference>
<keyword evidence="3" id="KW-1185">Reference proteome</keyword>
<dbReference type="RefSeq" id="WP_015363365.1">
    <property type="nucleotide sequence ID" value="NZ_QKZR01000003.1"/>
</dbReference>
<dbReference type="PROSITE" id="PS51257">
    <property type="entry name" value="PROKAR_LIPOPROTEIN"/>
    <property type="match status" value="1"/>
</dbReference>
<evidence type="ECO:0000256" key="1">
    <source>
        <dbReference type="SAM" id="SignalP"/>
    </source>
</evidence>
<comment type="caution">
    <text evidence="2">The sequence shown here is derived from an EMBL/GenBank/DDBJ whole genome shotgun (WGS) entry which is preliminary data.</text>
</comment>
<feature type="signal peptide" evidence="1">
    <location>
        <begin position="1"/>
        <end position="19"/>
    </location>
</feature>
<keyword evidence="1" id="KW-0732">Signal</keyword>
<proteinExistence type="predicted"/>
<accession>A0ABX5PWN3</accession>
<dbReference type="EMBL" id="QKZR01000003">
    <property type="protein sequence ID" value="PZX39602.1"/>
    <property type="molecule type" value="Genomic_DNA"/>
</dbReference>
<feature type="chain" id="PRO_5046601439" evidence="1">
    <location>
        <begin position="20"/>
        <end position="189"/>
    </location>
</feature>
<dbReference type="Proteomes" id="UP000248584">
    <property type="component" value="Unassembled WGS sequence"/>
</dbReference>
<protein>
    <submittedName>
        <fullName evidence="2">Uncharacterized protein</fullName>
    </submittedName>
</protein>
<gene>
    <name evidence="2" type="ORF">LX97_01956</name>
</gene>
<evidence type="ECO:0000313" key="2">
    <source>
        <dbReference type="EMBL" id="PZX39602.1"/>
    </source>
</evidence>
<name>A0ABX5PWN3_9FLAO</name>
<sequence length="189" mass="21748">MTKNLLIIFSLFISTSGFACSCDWGGNFIKTAKKADLVLTVKVIEENFHLDNGKTFHSLEETINETLKTDYNGTAEYWQSVDLEVLSVIKGILNKRKIRLFGSFGGAVCRSGIRHLKKGKSYVIVPTLSKYSFDRFTNEKEDDYFMWGCSETSIEYKSKSDKVYGQIKGKSNRRKEIEYKYEKLIKRIT</sequence>
<organism evidence="2 3">
    <name type="scientific">Nonlabens dokdonensis</name>
    <dbReference type="NCBI Taxonomy" id="328515"/>
    <lineage>
        <taxon>Bacteria</taxon>
        <taxon>Pseudomonadati</taxon>
        <taxon>Bacteroidota</taxon>
        <taxon>Flavobacteriia</taxon>
        <taxon>Flavobacteriales</taxon>
        <taxon>Flavobacteriaceae</taxon>
        <taxon>Nonlabens</taxon>
    </lineage>
</organism>